<dbReference type="RefSeq" id="WP_077919742.1">
    <property type="nucleotide sequence ID" value="NZ_SBLB01000003.1"/>
</dbReference>
<gene>
    <name evidence="1" type="ORF">EQG79_14600</name>
</gene>
<organism evidence="1 2">
    <name type="scientific">Spirosoma sordidisoli</name>
    <dbReference type="NCBI Taxonomy" id="2502893"/>
    <lineage>
        <taxon>Bacteria</taxon>
        <taxon>Pseudomonadati</taxon>
        <taxon>Bacteroidota</taxon>
        <taxon>Cytophagia</taxon>
        <taxon>Cytophagales</taxon>
        <taxon>Cytophagaceae</taxon>
        <taxon>Spirosoma</taxon>
    </lineage>
</organism>
<evidence type="ECO:0000313" key="2">
    <source>
        <dbReference type="Proteomes" id="UP000290407"/>
    </source>
</evidence>
<protein>
    <submittedName>
        <fullName evidence="1">Uncharacterized protein</fullName>
    </submittedName>
</protein>
<evidence type="ECO:0000313" key="1">
    <source>
        <dbReference type="EMBL" id="RYC69820.1"/>
    </source>
</evidence>
<dbReference type="Proteomes" id="UP000290407">
    <property type="component" value="Unassembled WGS sequence"/>
</dbReference>
<keyword evidence="2" id="KW-1185">Reference proteome</keyword>
<accession>A0A4Q2UQA2</accession>
<sequence length="170" mass="19346">MTEQDYIDYFARLASQHTAIRHSAAEPRFYVVHDDNRTELELALRNKLYLPCLLLDQYYDDQDRTADNHRLRILGGLAVLVKCNPADPADKRRARTEARTIALQFVNRMFDDCRRPTSLLGQKRVVAAKETNGEPTPVIGSGVATGWGYSFEWVLPTRVATQPGTWLDLP</sequence>
<reference evidence="1 2" key="1">
    <citation type="submission" date="2019-01" db="EMBL/GenBank/DDBJ databases">
        <title>Spirosoma flava sp. nov., a propanil-degrading bacterium isolated from herbicide-contaminated soil.</title>
        <authorList>
            <person name="Zhang L."/>
            <person name="Jiang J.-D."/>
        </authorList>
    </citation>
    <scope>NUCLEOTIDE SEQUENCE [LARGE SCALE GENOMIC DNA]</scope>
    <source>
        <strain evidence="1 2">TY50</strain>
    </source>
</reference>
<dbReference type="EMBL" id="SBLB01000003">
    <property type="protein sequence ID" value="RYC69820.1"/>
    <property type="molecule type" value="Genomic_DNA"/>
</dbReference>
<proteinExistence type="predicted"/>
<dbReference type="AlphaFoldDB" id="A0A4Q2UQA2"/>
<comment type="caution">
    <text evidence="1">The sequence shown here is derived from an EMBL/GenBank/DDBJ whole genome shotgun (WGS) entry which is preliminary data.</text>
</comment>
<name>A0A4Q2UQA2_9BACT</name>